<evidence type="ECO:0000256" key="1">
    <source>
        <dbReference type="ARBA" id="ARBA00004651"/>
    </source>
</evidence>
<keyword evidence="4" id="KW-1133">Transmembrane helix</keyword>
<evidence type="ECO:0000313" key="7">
    <source>
        <dbReference type="Proteomes" id="UP000027135"/>
    </source>
</evidence>
<keyword evidence="7" id="KW-1185">Reference proteome</keyword>
<dbReference type="InterPro" id="IPR013604">
    <property type="entry name" value="7TM_chemorcpt"/>
</dbReference>
<proteinExistence type="predicted"/>
<sequence length="46" mass="5119">MNPPVISVLGFANINRRLFASHASAMLTYLIVLLQMKMGEAEPNKM</sequence>
<keyword evidence="5" id="KW-0472">Membrane</keyword>
<dbReference type="AlphaFoldDB" id="A0A067RWR2"/>
<dbReference type="Pfam" id="PF08395">
    <property type="entry name" value="7tm_7"/>
    <property type="match status" value="1"/>
</dbReference>
<evidence type="ECO:0000256" key="4">
    <source>
        <dbReference type="ARBA" id="ARBA00022989"/>
    </source>
</evidence>
<dbReference type="Proteomes" id="UP000027135">
    <property type="component" value="Unassembled WGS sequence"/>
</dbReference>
<protein>
    <submittedName>
        <fullName evidence="6">Uncharacterized protein</fullName>
    </submittedName>
</protein>
<evidence type="ECO:0000256" key="2">
    <source>
        <dbReference type="ARBA" id="ARBA00022475"/>
    </source>
</evidence>
<dbReference type="InParanoid" id="A0A067RWR2"/>
<reference evidence="6 7" key="1">
    <citation type="journal article" date="2014" name="Nat. Commun.">
        <title>Molecular traces of alternative social organization in a termite genome.</title>
        <authorList>
            <person name="Terrapon N."/>
            <person name="Li C."/>
            <person name="Robertson H.M."/>
            <person name="Ji L."/>
            <person name="Meng X."/>
            <person name="Booth W."/>
            <person name="Chen Z."/>
            <person name="Childers C.P."/>
            <person name="Glastad K.M."/>
            <person name="Gokhale K."/>
            <person name="Gowin J."/>
            <person name="Gronenberg W."/>
            <person name="Hermansen R.A."/>
            <person name="Hu H."/>
            <person name="Hunt B.G."/>
            <person name="Huylmans A.K."/>
            <person name="Khalil S.M."/>
            <person name="Mitchell R.D."/>
            <person name="Munoz-Torres M.C."/>
            <person name="Mustard J.A."/>
            <person name="Pan H."/>
            <person name="Reese J.T."/>
            <person name="Scharf M.E."/>
            <person name="Sun F."/>
            <person name="Vogel H."/>
            <person name="Xiao J."/>
            <person name="Yang W."/>
            <person name="Yang Z."/>
            <person name="Yang Z."/>
            <person name="Zhou J."/>
            <person name="Zhu J."/>
            <person name="Brent C.S."/>
            <person name="Elsik C.G."/>
            <person name="Goodisman M.A."/>
            <person name="Liberles D.A."/>
            <person name="Roe R.M."/>
            <person name="Vargo E.L."/>
            <person name="Vilcinskas A."/>
            <person name="Wang J."/>
            <person name="Bornberg-Bauer E."/>
            <person name="Korb J."/>
            <person name="Zhang G."/>
            <person name="Liebig J."/>
        </authorList>
    </citation>
    <scope>NUCLEOTIDE SEQUENCE [LARGE SCALE GENOMIC DNA]</scope>
    <source>
        <tissue evidence="6">Whole organism</tissue>
    </source>
</reference>
<gene>
    <name evidence="6" type="ORF">L798_08116</name>
</gene>
<evidence type="ECO:0000256" key="3">
    <source>
        <dbReference type="ARBA" id="ARBA00022692"/>
    </source>
</evidence>
<organism evidence="6 7">
    <name type="scientific">Zootermopsis nevadensis</name>
    <name type="common">Dampwood termite</name>
    <dbReference type="NCBI Taxonomy" id="136037"/>
    <lineage>
        <taxon>Eukaryota</taxon>
        <taxon>Metazoa</taxon>
        <taxon>Ecdysozoa</taxon>
        <taxon>Arthropoda</taxon>
        <taxon>Hexapoda</taxon>
        <taxon>Insecta</taxon>
        <taxon>Pterygota</taxon>
        <taxon>Neoptera</taxon>
        <taxon>Polyneoptera</taxon>
        <taxon>Dictyoptera</taxon>
        <taxon>Blattodea</taxon>
        <taxon>Blattoidea</taxon>
        <taxon>Termitoidae</taxon>
        <taxon>Termopsidae</taxon>
        <taxon>Zootermopsis</taxon>
    </lineage>
</organism>
<dbReference type="GO" id="GO:0005886">
    <property type="term" value="C:plasma membrane"/>
    <property type="evidence" value="ECO:0007669"/>
    <property type="project" value="UniProtKB-SubCell"/>
</dbReference>
<dbReference type="EMBL" id="KK852416">
    <property type="protein sequence ID" value="KDR24349.1"/>
    <property type="molecule type" value="Genomic_DNA"/>
</dbReference>
<name>A0A067RWR2_ZOONE</name>
<comment type="subcellular location">
    <subcellularLocation>
        <location evidence="1">Cell membrane</location>
        <topology evidence="1">Multi-pass membrane protein</topology>
    </subcellularLocation>
</comment>
<evidence type="ECO:0000256" key="5">
    <source>
        <dbReference type="ARBA" id="ARBA00023136"/>
    </source>
</evidence>
<evidence type="ECO:0000313" key="6">
    <source>
        <dbReference type="EMBL" id="KDR24349.1"/>
    </source>
</evidence>
<dbReference type="GO" id="GO:0050909">
    <property type="term" value="P:sensory perception of taste"/>
    <property type="evidence" value="ECO:0007669"/>
    <property type="project" value="InterPro"/>
</dbReference>
<keyword evidence="3" id="KW-0812">Transmembrane</keyword>
<accession>A0A067RWR2</accession>
<keyword evidence="2" id="KW-1003">Cell membrane</keyword>